<dbReference type="EMBL" id="JBGEDP010000002">
    <property type="protein sequence ID" value="MEY8018862.1"/>
    <property type="molecule type" value="Genomic_DNA"/>
</dbReference>
<keyword evidence="2" id="KW-1185">Reference proteome</keyword>
<dbReference type="RefSeq" id="WP_369741924.1">
    <property type="nucleotide sequence ID" value="NZ_JBGEDP010000002.1"/>
</dbReference>
<gene>
    <name evidence="1" type="ORF">AB8998_29740</name>
</gene>
<organism evidence="1 2">
    <name type="scientific">Mycobacterium servetii</name>
    <dbReference type="NCBI Taxonomy" id="3237418"/>
    <lineage>
        <taxon>Bacteria</taxon>
        <taxon>Bacillati</taxon>
        <taxon>Actinomycetota</taxon>
        <taxon>Actinomycetes</taxon>
        <taxon>Mycobacteriales</taxon>
        <taxon>Mycobacteriaceae</taxon>
        <taxon>Mycobacterium</taxon>
    </lineage>
</organism>
<reference evidence="1 2" key="1">
    <citation type="submission" date="2024-08" db="EMBL/GenBank/DDBJ databases">
        <title>Mycobacterium servetensis sp. nov., a novel rapid-growing mycobacterial species recovered from a human patient in Zaragoza, Spain.</title>
        <authorList>
            <person name="Tristancho-Baro A.I."/>
            <person name="Buenestado-Serrano S."/>
            <person name="Garcia De Viedma D."/>
            <person name="Milagro-Beamonte A."/>
            <person name="Burillo N."/>
            <person name="Sanz S."/>
            <person name="Lopez-Calleja A.I."/>
            <person name="Penas-Utrilla D."/>
            <person name="Guardingo M."/>
            <person name="Garcia M.J."/>
            <person name="Vinuelas-Bayon J."/>
        </authorList>
    </citation>
    <scope>NUCLEOTIDE SEQUENCE [LARGE SCALE GENOMIC DNA]</scope>
    <source>
        <strain evidence="2">HUMS_12744610</strain>
    </source>
</reference>
<evidence type="ECO:0000313" key="2">
    <source>
        <dbReference type="Proteomes" id="UP001564760"/>
    </source>
</evidence>
<dbReference type="Proteomes" id="UP001564760">
    <property type="component" value="Unassembled WGS sequence"/>
</dbReference>
<protein>
    <submittedName>
        <fullName evidence="1">Uncharacterized protein</fullName>
    </submittedName>
</protein>
<evidence type="ECO:0000313" key="1">
    <source>
        <dbReference type="EMBL" id="MEY8018862.1"/>
    </source>
</evidence>
<accession>A0ABV4CA97</accession>
<sequence length="103" mass="11467">MTINYHPVEYPDLPAALAAFERLENEARASNPKSETPTIADVRARVEGRCEYADLKADLAAADIDMEIATARRRKLSERMDALWSEEAAAAGYVGRLEGEEQR</sequence>
<comment type="caution">
    <text evidence="1">The sequence shown here is derived from an EMBL/GenBank/DDBJ whole genome shotgun (WGS) entry which is preliminary data.</text>
</comment>
<proteinExistence type="predicted"/>
<name>A0ABV4CA97_9MYCO</name>